<dbReference type="InterPro" id="IPR049492">
    <property type="entry name" value="BD-FAE-like_dom"/>
</dbReference>
<feature type="signal peptide" evidence="2">
    <location>
        <begin position="1"/>
        <end position="19"/>
    </location>
</feature>
<keyword evidence="5" id="KW-1185">Reference proteome</keyword>
<evidence type="ECO:0000256" key="2">
    <source>
        <dbReference type="SAM" id="SignalP"/>
    </source>
</evidence>
<gene>
    <name evidence="4" type="ORF">ACFP85_10420</name>
</gene>
<evidence type="ECO:0000256" key="1">
    <source>
        <dbReference type="ARBA" id="ARBA00022801"/>
    </source>
</evidence>
<dbReference type="Proteomes" id="UP001596364">
    <property type="component" value="Unassembled WGS sequence"/>
</dbReference>
<proteinExistence type="predicted"/>
<sequence length="257" mass="28028">MRKGMLLVFSWLMLGSAVADPIAYSAVVQLEASEPDQQLFYGDDTNQYLLRWRAQGQARGQIVFIHGGCWLEAYDIEHSRPLTSALANAGYEVWSIEYRRIGDTSGGWPDMFNDINTALQTIAKHGLLPIGESWLLGHSAGGQLALYAATQYEVKGVIGLAAITDIAAYAKGGNGCQQAAKTLIAGLDQPARLSEINPTSLPMQGVLLHGQQDNIVPIKQSQLIDMPVLIEPDSGHFDWLAPGSAAFELLMRYLQEN</sequence>
<dbReference type="EMBL" id="JBHSUS010000001">
    <property type="protein sequence ID" value="MFC6440560.1"/>
    <property type="molecule type" value="Genomic_DNA"/>
</dbReference>
<feature type="chain" id="PRO_5045889506" evidence="2">
    <location>
        <begin position="20"/>
        <end position="257"/>
    </location>
</feature>
<dbReference type="Pfam" id="PF20434">
    <property type="entry name" value="BD-FAE"/>
    <property type="match status" value="1"/>
</dbReference>
<dbReference type="InterPro" id="IPR050300">
    <property type="entry name" value="GDXG_lipolytic_enzyme"/>
</dbReference>
<evidence type="ECO:0000313" key="4">
    <source>
        <dbReference type="EMBL" id="MFC6440560.1"/>
    </source>
</evidence>
<organism evidence="4 5">
    <name type="scientific">Pseudobowmanella zhangzhouensis</name>
    <dbReference type="NCBI Taxonomy" id="1537679"/>
    <lineage>
        <taxon>Bacteria</taxon>
        <taxon>Pseudomonadati</taxon>
        <taxon>Pseudomonadota</taxon>
        <taxon>Gammaproteobacteria</taxon>
        <taxon>Alteromonadales</taxon>
        <taxon>Alteromonadaceae</taxon>
    </lineage>
</organism>
<name>A0ABW1XMS2_9ALTE</name>
<accession>A0ABW1XMS2</accession>
<dbReference type="PANTHER" id="PTHR48081:SF33">
    <property type="entry name" value="KYNURENINE FORMAMIDASE"/>
    <property type="match status" value="1"/>
</dbReference>
<dbReference type="Gene3D" id="3.40.50.1820">
    <property type="entry name" value="alpha/beta hydrolase"/>
    <property type="match status" value="1"/>
</dbReference>
<keyword evidence="2" id="KW-0732">Signal</keyword>
<dbReference type="SUPFAM" id="SSF53474">
    <property type="entry name" value="alpha/beta-Hydrolases"/>
    <property type="match status" value="1"/>
</dbReference>
<evidence type="ECO:0000313" key="5">
    <source>
        <dbReference type="Proteomes" id="UP001596364"/>
    </source>
</evidence>
<dbReference type="InterPro" id="IPR029058">
    <property type="entry name" value="AB_hydrolase_fold"/>
</dbReference>
<dbReference type="EC" id="3.4.-.-" evidence="4"/>
<dbReference type="PANTHER" id="PTHR48081">
    <property type="entry name" value="AB HYDROLASE SUPERFAMILY PROTEIN C4A8.06C"/>
    <property type="match status" value="1"/>
</dbReference>
<protein>
    <submittedName>
        <fullName evidence="4">Alpha/beta hydrolase family protein</fullName>
        <ecNumber evidence="4">3.4.-.-</ecNumber>
    </submittedName>
</protein>
<keyword evidence="1 4" id="KW-0378">Hydrolase</keyword>
<evidence type="ECO:0000259" key="3">
    <source>
        <dbReference type="Pfam" id="PF20434"/>
    </source>
</evidence>
<reference evidence="5" key="1">
    <citation type="journal article" date="2019" name="Int. J. Syst. Evol. Microbiol.">
        <title>The Global Catalogue of Microorganisms (GCM) 10K type strain sequencing project: providing services to taxonomists for standard genome sequencing and annotation.</title>
        <authorList>
            <consortium name="The Broad Institute Genomics Platform"/>
            <consortium name="The Broad Institute Genome Sequencing Center for Infectious Disease"/>
            <person name="Wu L."/>
            <person name="Ma J."/>
        </authorList>
    </citation>
    <scope>NUCLEOTIDE SEQUENCE [LARGE SCALE GENOMIC DNA]</scope>
    <source>
        <strain evidence="5">CGMCC 1.16031</strain>
    </source>
</reference>
<feature type="domain" description="BD-FAE-like" evidence="3">
    <location>
        <begin position="61"/>
        <end position="224"/>
    </location>
</feature>
<dbReference type="GO" id="GO:0016787">
    <property type="term" value="F:hydrolase activity"/>
    <property type="evidence" value="ECO:0007669"/>
    <property type="project" value="UniProtKB-KW"/>
</dbReference>
<dbReference type="RefSeq" id="WP_165490748.1">
    <property type="nucleotide sequence ID" value="NZ_JBHSUS010000001.1"/>
</dbReference>
<comment type="caution">
    <text evidence="4">The sequence shown here is derived from an EMBL/GenBank/DDBJ whole genome shotgun (WGS) entry which is preliminary data.</text>
</comment>